<evidence type="ECO:0000256" key="1">
    <source>
        <dbReference type="SAM" id="Phobius"/>
    </source>
</evidence>
<keyword evidence="3" id="KW-1185">Reference proteome</keyword>
<accession>A0AAE3IU24</accession>
<proteinExistence type="predicted"/>
<keyword evidence="1" id="KW-1133">Transmembrane helix</keyword>
<evidence type="ECO:0000313" key="2">
    <source>
        <dbReference type="EMBL" id="MCU9612809.1"/>
    </source>
</evidence>
<organism evidence="2 3">
    <name type="scientific">Perspicuibacillus lycopersici</name>
    <dbReference type="NCBI Taxonomy" id="1325689"/>
    <lineage>
        <taxon>Bacteria</taxon>
        <taxon>Bacillati</taxon>
        <taxon>Bacillota</taxon>
        <taxon>Bacilli</taxon>
        <taxon>Bacillales</taxon>
        <taxon>Bacillaceae</taxon>
        <taxon>Perspicuibacillus</taxon>
    </lineage>
</organism>
<evidence type="ECO:0000313" key="3">
    <source>
        <dbReference type="Proteomes" id="UP001209318"/>
    </source>
</evidence>
<feature type="transmembrane region" description="Helical" evidence="1">
    <location>
        <begin position="229"/>
        <end position="251"/>
    </location>
</feature>
<comment type="caution">
    <text evidence="2">The sequence shown here is derived from an EMBL/GenBank/DDBJ whole genome shotgun (WGS) entry which is preliminary data.</text>
</comment>
<dbReference type="EMBL" id="JAOUSF010000002">
    <property type="protein sequence ID" value="MCU9612809.1"/>
    <property type="molecule type" value="Genomic_DNA"/>
</dbReference>
<keyword evidence="1" id="KW-0472">Membrane</keyword>
<reference evidence="2" key="1">
    <citation type="submission" date="2022-10" db="EMBL/GenBank/DDBJ databases">
        <title>Description of Fervidibacillus gen. nov. in the family Fervidibacillaceae fam. nov. with two species, Fervidibacillus albus sp. nov., and Fervidibacillus halotolerans sp. nov., isolated from tidal flat sediments.</title>
        <authorList>
            <person name="Kwon K.K."/>
            <person name="Yang S.-H."/>
        </authorList>
    </citation>
    <scope>NUCLEOTIDE SEQUENCE</scope>
    <source>
        <strain evidence="2">JCM 19140</strain>
    </source>
</reference>
<sequence>MVCSKCGSENQSGKFCTKCGAPLAESEVAATTFAQQATTQAAPSANAEILEKGKHVSKQYFSYFVNALKHPASFSNQIDSRSMVNGIITIVLATLFLSLTVYSLAKEIADALMEAVGFFGIGDFDEPSFGSMFLKPFFLILIYFVFLNAVIFGALKLNKVQVSFQDVIARFGTYLVVPTVLFLFIYLSALLGLGVGFTAFIVSLAGASIYISIALTISSYKAAGKIDNYLVILLAFAVIVIVNSLILNAYVDKIVEALEAFGSFF</sequence>
<dbReference type="RefSeq" id="WP_263072021.1">
    <property type="nucleotide sequence ID" value="NZ_JAOUSF010000002.1"/>
</dbReference>
<feature type="transmembrane region" description="Helical" evidence="1">
    <location>
        <begin position="193"/>
        <end position="217"/>
    </location>
</feature>
<feature type="transmembrane region" description="Helical" evidence="1">
    <location>
        <begin position="137"/>
        <end position="155"/>
    </location>
</feature>
<keyword evidence="1" id="KW-0812">Transmembrane</keyword>
<dbReference type="Proteomes" id="UP001209318">
    <property type="component" value="Unassembled WGS sequence"/>
</dbReference>
<dbReference type="AlphaFoldDB" id="A0AAE3IU24"/>
<name>A0AAE3IU24_9BACI</name>
<protein>
    <submittedName>
        <fullName evidence="2">Zinc ribbon domain-containing protein</fullName>
    </submittedName>
</protein>
<feature type="transmembrane region" description="Helical" evidence="1">
    <location>
        <begin position="167"/>
        <end position="187"/>
    </location>
</feature>
<feature type="transmembrane region" description="Helical" evidence="1">
    <location>
        <begin position="83"/>
        <end position="105"/>
    </location>
</feature>
<gene>
    <name evidence="2" type="ORF">OEV98_04510</name>
</gene>